<organism evidence="2 3">
    <name type="scientific">Mikania micrantha</name>
    <name type="common">bitter vine</name>
    <dbReference type="NCBI Taxonomy" id="192012"/>
    <lineage>
        <taxon>Eukaryota</taxon>
        <taxon>Viridiplantae</taxon>
        <taxon>Streptophyta</taxon>
        <taxon>Embryophyta</taxon>
        <taxon>Tracheophyta</taxon>
        <taxon>Spermatophyta</taxon>
        <taxon>Magnoliopsida</taxon>
        <taxon>eudicotyledons</taxon>
        <taxon>Gunneridae</taxon>
        <taxon>Pentapetalae</taxon>
        <taxon>asterids</taxon>
        <taxon>campanulids</taxon>
        <taxon>Asterales</taxon>
        <taxon>Asteraceae</taxon>
        <taxon>Asteroideae</taxon>
        <taxon>Heliantheae alliance</taxon>
        <taxon>Eupatorieae</taxon>
        <taxon>Mikania</taxon>
    </lineage>
</organism>
<evidence type="ECO:0000313" key="2">
    <source>
        <dbReference type="EMBL" id="KAD6796705.1"/>
    </source>
</evidence>
<dbReference type="EMBL" id="SZYD01000003">
    <property type="protein sequence ID" value="KAD6796705.1"/>
    <property type="molecule type" value="Genomic_DNA"/>
</dbReference>
<feature type="region of interest" description="Disordered" evidence="1">
    <location>
        <begin position="1"/>
        <end position="52"/>
    </location>
</feature>
<name>A0A5N6PU14_9ASTR</name>
<keyword evidence="3" id="KW-1185">Reference proteome</keyword>
<protein>
    <submittedName>
        <fullName evidence="2">Uncharacterized protein</fullName>
    </submittedName>
</protein>
<feature type="compositionally biased region" description="Basic and acidic residues" evidence="1">
    <location>
        <begin position="1"/>
        <end position="11"/>
    </location>
</feature>
<evidence type="ECO:0000313" key="3">
    <source>
        <dbReference type="Proteomes" id="UP000326396"/>
    </source>
</evidence>
<gene>
    <name evidence="2" type="ORF">E3N88_07601</name>
</gene>
<feature type="compositionally biased region" description="Basic and acidic residues" evidence="1">
    <location>
        <begin position="36"/>
        <end position="50"/>
    </location>
</feature>
<dbReference type="Proteomes" id="UP000326396">
    <property type="component" value="Linkage Group LG11"/>
</dbReference>
<comment type="caution">
    <text evidence="2">The sequence shown here is derived from an EMBL/GenBank/DDBJ whole genome shotgun (WGS) entry which is preliminary data.</text>
</comment>
<dbReference type="OrthoDB" id="1746623at2759"/>
<proteinExistence type="predicted"/>
<reference evidence="2 3" key="1">
    <citation type="submission" date="2019-05" db="EMBL/GenBank/DDBJ databases">
        <title>Mikania micrantha, genome provides insights into the molecular mechanism of rapid growth.</title>
        <authorList>
            <person name="Liu B."/>
        </authorList>
    </citation>
    <scope>NUCLEOTIDE SEQUENCE [LARGE SCALE GENOMIC DNA]</scope>
    <source>
        <strain evidence="2">NLD-2019</strain>
        <tissue evidence="2">Leaf</tissue>
    </source>
</reference>
<sequence length="130" mass="14860">MHTTMEDEKRLNRSKMFDSIGKRNQGMKKHRTTCNKWKEKQKKPGEDRSPATRTVRLFPVNQFSDAVGVEDVSAPAKLADHIMSIVIFGTDEAHPVDRSSPEVQQIFEPNDRKINQTFIIFSGVLEQMGD</sequence>
<accession>A0A5N6PU14</accession>
<dbReference type="AlphaFoldDB" id="A0A5N6PU14"/>
<evidence type="ECO:0000256" key="1">
    <source>
        <dbReference type="SAM" id="MobiDB-lite"/>
    </source>
</evidence>